<proteinExistence type="predicted"/>
<dbReference type="Ensembl" id="ENSCLAT00000020104.1">
    <property type="protein sequence ID" value="ENSCLAP00000019911.1"/>
    <property type="gene ID" value="ENSCLAG00000013648.1"/>
</dbReference>
<evidence type="ECO:0000313" key="4">
    <source>
        <dbReference type="Ensembl" id="ENSCLAP00000019911.1"/>
    </source>
</evidence>
<reference evidence="4" key="1">
    <citation type="submission" date="2025-08" db="UniProtKB">
        <authorList>
            <consortium name="Ensembl"/>
        </authorList>
    </citation>
    <scope>IDENTIFICATION</scope>
</reference>
<dbReference type="GeneTree" id="ENSGT00550000075029"/>
<dbReference type="OMA" id="HIMINYN"/>
<protein>
    <recommendedName>
        <fullName evidence="6">Chromosome transmission fidelity factor 18</fullName>
    </recommendedName>
</protein>
<dbReference type="PANTHER" id="PTHR46765">
    <property type="entry name" value="P-LOOP CONTAINING NUCLEOSIDE TRIPHOSPHATE HYDROLASES SUPERFAMILY PROTEIN"/>
    <property type="match status" value="1"/>
</dbReference>
<evidence type="ECO:0000313" key="5">
    <source>
        <dbReference type="Proteomes" id="UP000694398"/>
    </source>
</evidence>
<evidence type="ECO:0008006" key="6">
    <source>
        <dbReference type="Google" id="ProtNLM"/>
    </source>
</evidence>
<comment type="subcellular location">
    <subcellularLocation>
        <location evidence="1">Nucleus</location>
    </subcellularLocation>
</comment>
<dbReference type="GO" id="GO:0005634">
    <property type="term" value="C:nucleus"/>
    <property type="evidence" value="ECO:0007669"/>
    <property type="project" value="UniProtKB-SubCell"/>
</dbReference>
<dbReference type="InterPro" id="IPR053016">
    <property type="entry name" value="CTF18-RFC_complex"/>
</dbReference>
<keyword evidence="2" id="KW-0539">Nucleus</keyword>
<evidence type="ECO:0000256" key="1">
    <source>
        <dbReference type="ARBA" id="ARBA00004123"/>
    </source>
</evidence>
<evidence type="ECO:0000256" key="3">
    <source>
        <dbReference type="SAM" id="SignalP"/>
    </source>
</evidence>
<name>A0A8C2VSA9_CHILA</name>
<feature type="chain" id="PRO_5034664691" description="Chromosome transmission fidelity factor 18" evidence="3">
    <location>
        <begin position="30"/>
        <end position="125"/>
    </location>
</feature>
<reference evidence="4" key="2">
    <citation type="submission" date="2025-09" db="UniProtKB">
        <authorList>
            <consortium name="Ensembl"/>
        </authorList>
    </citation>
    <scope>IDENTIFICATION</scope>
</reference>
<evidence type="ECO:0000256" key="2">
    <source>
        <dbReference type="ARBA" id="ARBA00023242"/>
    </source>
</evidence>
<organism evidence="4 5">
    <name type="scientific">Chinchilla lanigera</name>
    <name type="common">Long-tailed chinchilla</name>
    <name type="synonym">Chinchilla villidera</name>
    <dbReference type="NCBI Taxonomy" id="34839"/>
    <lineage>
        <taxon>Eukaryota</taxon>
        <taxon>Metazoa</taxon>
        <taxon>Chordata</taxon>
        <taxon>Craniata</taxon>
        <taxon>Vertebrata</taxon>
        <taxon>Euteleostomi</taxon>
        <taxon>Mammalia</taxon>
        <taxon>Eutheria</taxon>
        <taxon>Euarchontoglires</taxon>
        <taxon>Glires</taxon>
        <taxon>Rodentia</taxon>
        <taxon>Hystricomorpha</taxon>
        <taxon>Chinchillidae</taxon>
        <taxon>Chinchilla</taxon>
    </lineage>
</organism>
<dbReference type="PANTHER" id="PTHR46765:SF1">
    <property type="entry name" value="P-LOOP CONTAINING NUCLEOSIDE TRIPHOSPHATE HYDROLASES SUPERFAMILY PROTEIN"/>
    <property type="match status" value="1"/>
</dbReference>
<accession>A0A8C2VSA9</accession>
<dbReference type="Proteomes" id="UP000694398">
    <property type="component" value="Unassembled WGS sequence"/>
</dbReference>
<keyword evidence="3" id="KW-0732">Signal</keyword>
<sequence length="125" mass="14340">SRATPQALILDTLCLLLDILTPKLRPVSTQLYSVREKEQLSSLVGTMLSYSLTYRQERTPDGQYLYRLEPNVEEVCHFPELPARKPLTYQAKQLIAREIEVEKMRRAEALAQARVGPQDTQGMHQ</sequence>
<dbReference type="AlphaFoldDB" id="A0A8C2VSA9"/>
<feature type="signal peptide" evidence="3">
    <location>
        <begin position="1"/>
        <end position="29"/>
    </location>
</feature>
<keyword evidence="5" id="KW-1185">Reference proteome</keyword>